<dbReference type="InterPro" id="IPR015867">
    <property type="entry name" value="N-reg_PII/ATP_PRibTrfase_C"/>
</dbReference>
<dbReference type="eggNOG" id="COG1324">
    <property type="taxonomic scope" value="Bacteria"/>
</dbReference>
<comment type="similarity">
    <text evidence="1">Belongs to the CutA family.</text>
</comment>
<dbReference type="InterPro" id="IPR011322">
    <property type="entry name" value="N-reg_PII-like_a/b"/>
</dbReference>
<dbReference type="AlphaFoldDB" id="L0A144"/>
<dbReference type="SUPFAM" id="SSF54913">
    <property type="entry name" value="GlnB-like"/>
    <property type="match status" value="1"/>
</dbReference>
<dbReference type="STRING" id="937777.Deipe_1174"/>
<keyword evidence="3" id="KW-1185">Reference proteome</keyword>
<dbReference type="InterPro" id="IPR004323">
    <property type="entry name" value="Ion_tolerance_CutA"/>
</dbReference>
<evidence type="ECO:0000256" key="1">
    <source>
        <dbReference type="ARBA" id="ARBA00010169"/>
    </source>
</evidence>
<reference evidence="3" key="1">
    <citation type="submission" date="2012-03" db="EMBL/GenBank/DDBJ databases">
        <title>Complete sequence of chromosome of Deinococcus peraridilitoris DSM 19664.</title>
        <authorList>
            <person name="Lucas S."/>
            <person name="Copeland A."/>
            <person name="Lapidus A."/>
            <person name="Glavina del Rio T."/>
            <person name="Dalin E."/>
            <person name="Tice H."/>
            <person name="Bruce D."/>
            <person name="Goodwin L."/>
            <person name="Pitluck S."/>
            <person name="Peters L."/>
            <person name="Mikhailova N."/>
            <person name="Lu M."/>
            <person name="Kyrpides N."/>
            <person name="Mavromatis K."/>
            <person name="Ivanova N."/>
            <person name="Brettin T."/>
            <person name="Detter J.C."/>
            <person name="Han C."/>
            <person name="Larimer F."/>
            <person name="Land M."/>
            <person name="Hauser L."/>
            <person name="Markowitz V."/>
            <person name="Cheng J.-F."/>
            <person name="Hugenholtz P."/>
            <person name="Woyke T."/>
            <person name="Wu D."/>
            <person name="Pukall R."/>
            <person name="Steenblock K."/>
            <person name="Brambilla E."/>
            <person name="Klenk H.-P."/>
            <person name="Eisen J.A."/>
        </authorList>
    </citation>
    <scope>NUCLEOTIDE SEQUENCE [LARGE SCALE GENOMIC DNA]</scope>
    <source>
        <strain evidence="3">DSM 19664 / LMG 22246 / CIP 109416 / KR-200</strain>
    </source>
</reference>
<dbReference type="KEGG" id="dpd:Deipe_1174"/>
<dbReference type="Gene3D" id="3.30.70.120">
    <property type="match status" value="1"/>
</dbReference>
<dbReference type="GO" id="GO:0010038">
    <property type="term" value="P:response to metal ion"/>
    <property type="evidence" value="ECO:0007669"/>
    <property type="project" value="InterPro"/>
</dbReference>
<dbReference type="OrthoDB" id="37622at2"/>
<evidence type="ECO:0000313" key="3">
    <source>
        <dbReference type="Proteomes" id="UP000010467"/>
    </source>
</evidence>
<dbReference type="EMBL" id="CP003382">
    <property type="protein sequence ID" value="AFZ66730.1"/>
    <property type="molecule type" value="Genomic_DNA"/>
</dbReference>
<gene>
    <name evidence="2" type="ordered locus">Deipe_1174</name>
</gene>
<accession>L0A144</accession>
<dbReference type="PANTHER" id="PTHR23419">
    <property type="entry name" value="DIVALENT CATION TOLERANCE CUTA-RELATED"/>
    <property type="match status" value="1"/>
</dbReference>
<dbReference type="Proteomes" id="UP000010467">
    <property type="component" value="Chromosome"/>
</dbReference>
<dbReference type="Pfam" id="PF03091">
    <property type="entry name" value="CutA1"/>
    <property type="match status" value="1"/>
</dbReference>
<dbReference type="RefSeq" id="WP_015235038.1">
    <property type="nucleotide sequence ID" value="NC_019793.1"/>
</dbReference>
<dbReference type="PATRIC" id="fig|937777.3.peg.1176"/>
<organism evidence="2 3">
    <name type="scientific">Deinococcus peraridilitoris (strain DSM 19664 / LMG 22246 / CIP 109416 / KR-200)</name>
    <dbReference type="NCBI Taxonomy" id="937777"/>
    <lineage>
        <taxon>Bacteria</taxon>
        <taxon>Thermotogati</taxon>
        <taxon>Deinococcota</taxon>
        <taxon>Deinococci</taxon>
        <taxon>Deinococcales</taxon>
        <taxon>Deinococcaceae</taxon>
        <taxon>Deinococcus</taxon>
    </lineage>
</organism>
<dbReference type="HOGENOM" id="CLU_098807_3_1_0"/>
<dbReference type="PANTHER" id="PTHR23419:SF8">
    <property type="entry name" value="FI09726P"/>
    <property type="match status" value="1"/>
</dbReference>
<sequence length="104" mass="11537">MAIVVLVTVPPDRAAEFARTLVGERLAGCVNILSGVQSVYRWQGDVADDSEALLIIKTEEAQYPALEKRIIELHPYDIPEVIALPIERAWPPFLGWLGDSVRTP</sequence>
<evidence type="ECO:0000313" key="2">
    <source>
        <dbReference type="EMBL" id="AFZ66730.1"/>
    </source>
</evidence>
<proteinExistence type="inferred from homology"/>
<protein>
    <submittedName>
        <fullName evidence="2">Uncharacterized protein involved in tolerance to divalent cations</fullName>
    </submittedName>
</protein>
<name>L0A144_DEIPD</name>
<dbReference type="GO" id="GO:0005507">
    <property type="term" value="F:copper ion binding"/>
    <property type="evidence" value="ECO:0007669"/>
    <property type="project" value="TreeGrafter"/>
</dbReference>